<dbReference type="Gene3D" id="3.40.50.10490">
    <property type="entry name" value="Glucose-6-phosphate isomerase like protein, domain 1"/>
    <property type="match status" value="1"/>
</dbReference>
<comment type="caution">
    <text evidence="5">The sequence shown here is derived from an EMBL/GenBank/DDBJ whole genome shotgun (WGS) entry which is preliminary data.</text>
</comment>
<comment type="subunit">
    <text evidence="3">Homodimer.</text>
</comment>
<evidence type="ECO:0000313" key="5">
    <source>
        <dbReference type="EMBL" id="MBO1265221.1"/>
    </source>
</evidence>
<dbReference type="GO" id="GO:0016835">
    <property type="term" value="F:carbon-oxygen lyase activity"/>
    <property type="evidence" value="ECO:0007669"/>
    <property type="project" value="UniProtKB-UniRule"/>
</dbReference>
<comment type="miscellaneous">
    <text evidence="3">A lyase-type mechanism (elimination/hydration) is suggested for the cleavage of the lactyl ether bond of MurNAc 6-phosphate, with the formation of an alpha,beta-unsaturated aldehyde intermediate with (E)-stereochemistry, followed by the syn addition of water to give product.</text>
</comment>
<dbReference type="InterPro" id="IPR005488">
    <property type="entry name" value="Etherase_MurQ"/>
</dbReference>
<organism evidence="5 6">
    <name type="scientific">Proteiniclasticum aestuarii</name>
    <dbReference type="NCBI Taxonomy" id="2817862"/>
    <lineage>
        <taxon>Bacteria</taxon>
        <taxon>Bacillati</taxon>
        <taxon>Bacillota</taxon>
        <taxon>Clostridia</taxon>
        <taxon>Eubacteriales</taxon>
        <taxon>Clostridiaceae</taxon>
        <taxon>Proteiniclasticum</taxon>
    </lineage>
</organism>
<name>A0A939H8S8_9CLOT</name>
<dbReference type="RefSeq" id="WP_207599740.1">
    <property type="nucleotide sequence ID" value="NZ_JAFNJU010000006.1"/>
</dbReference>
<dbReference type="AlphaFoldDB" id="A0A939H8S8"/>
<dbReference type="NCBIfam" id="TIGR00274">
    <property type="entry name" value="N-acetylmuramic acid 6-phosphate etherase"/>
    <property type="match status" value="1"/>
</dbReference>
<feature type="active site" evidence="3">
    <location>
        <position position="115"/>
    </location>
</feature>
<evidence type="ECO:0000256" key="3">
    <source>
        <dbReference type="HAMAP-Rule" id="MF_00068"/>
    </source>
</evidence>
<dbReference type="GO" id="GO:0046348">
    <property type="term" value="P:amino sugar catabolic process"/>
    <property type="evidence" value="ECO:0007669"/>
    <property type="project" value="InterPro"/>
</dbReference>
<proteinExistence type="inferred from homology"/>
<dbReference type="PANTHER" id="PTHR10088:SF4">
    <property type="entry name" value="GLUCOKINASE REGULATORY PROTEIN"/>
    <property type="match status" value="1"/>
</dbReference>
<evidence type="ECO:0000259" key="4">
    <source>
        <dbReference type="PROSITE" id="PS51464"/>
    </source>
</evidence>
<gene>
    <name evidence="3 5" type="primary">murQ</name>
    <name evidence="5" type="ORF">J3A84_09295</name>
</gene>
<dbReference type="InterPro" id="IPR040190">
    <property type="entry name" value="MURQ/GCKR"/>
</dbReference>
<dbReference type="Pfam" id="PF22645">
    <property type="entry name" value="GKRP_SIS_N"/>
    <property type="match status" value="1"/>
</dbReference>
<dbReference type="CDD" id="cd05007">
    <property type="entry name" value="SIS_Etherase"/>
    <property type="match status" value="1"/>
</dbReference>
<evidence type="ECO:0000313" key="6">
    <source>
        <dbReference type="Proteomes" id="UP000664218"/>
    </source>
</evidence>
<sequence length="309" mass="33584">MIDLNLLDTEGVNENSRNIDKKSTLEVLETINREDQKVAEVVREILPDIEKAIEAIYEKVRNGGRIIYIGAGTSGRLGVLDASECPPTYGVDPGLVRGIIAGGYKALHSAIEGAEDVKEEAVKDLEDIGFSNQDALVGLAASGRTPYVISALEYANKLGAVTASISCVRNAEVSKTAQYPIEAIVGPEVVTGSTRMKAGTAQKLILNMISTTVMIKLGKVYGNLMVDVKATNRKLMVRAKRIIEMTTDLRGSEAEELFIESGFSVKTAIVMNKTGSTKEEAEILLDLNEGRISRAIEYTEKSEEKHYEQ</sequence>
<dbReference type="SUPFAM" id="SSF53697">
    <property type="entry name" value="SIS domain"/>
    <property type="match status" value="1"/>
</dbReference>
<evidence type="ECO:0000256" key="1">
    <source>
        <dbReference type="ARBA" id="ARBA00023239"/>
    </source>
</evidence>
<keyword evidence="2 3" id="KW-0119">Carbohydrate metabolism</keyword>
<dbReference type="NCBIfam" id="NF003915">
    <property type="entry name" value="PRK05441.1"/>
    <property type="match status" value="1"/>
</dbReference>
<dbReference type="Proteomes" id="UP000664218">
    <property type="component" value="Unassembled WGS sequence"/>
</dbReference>
<comment type="pathway">
    <text evidence="3">Amino-sugar metabolism; N-acetylmuramate degradation.</text>
</comment>
<dbReference type="HAMAP" id="MF_00068">
    <property type="entry name" value="MurQ"/>
    <property type="match status" value="1"/>
</dbReference>
<keyword evidence="6" id="KW-1185">Reference proteome</keyword>
<dbReference type="InterPro" id="IPR005486">
    <property type="entry name" value="Glucokinase_regulatory_CS"/>
</dbReference>
<dbReference type="EMBL" id="JAFNJU010000006">
    <property type="protein sequence ID" value="MBO1265221.1"/>
    <property type="molecule type" value="Genomic_DNA"/>
</dbReference>
<accession>A0A939H8S8</accession>
<reference evidence="5" key="1">
    <citation type="submission" date="2021-03" db="EMBL/GenBank/DDBJ databases">
        <title>Proteiniclasticum marinus sp. nov., isolated from tidal flat sediment.</title>
        <authorList>
            <person name="Namirimu T."/>
            <person name="Yang J.-A."/>
            <person name="Yang S.-H."/>
            <person name="Kim Y.-J."/>
            <person name="Kwon K.K."/>
        </authorList>
    </citation>
    <scope>NUCLEOTIDE SEQUENCE</scope>
    <source>
        <strain evidence="5">SCR006</strain>
    </source>
</reference>
<dbReference type="GO" id="GO:0097367">
    <property type="term" value="F:carbohydrate derivative binding"/>
    <property type="evidence" value="ECO:0007669"/>
    <property type="project" value="InterPro"/>
</dbReference>
<comment type="function">
    <text evidence="3">Specifically catalyzes the cleavage of the D-lactyl ether substituent of MurNAc 6-phosphate, producing GlcNAc 6-phosphate and D-lactate.</text>
</comment>
<dbReference type="PROSITE" id="PS01272">
    <property type="entry name" value="GCKR"/>
    <property type="match status" value="1"/>
</dbReference>
<feature type="active site" description="Proton donor" evidence="3">
    <location>
        <position position="84"/>
    </location>
</feature>
<dbReference type="FunFam" id="3.40.50.10490:FF:000014">
    <property type="entry name" value="N-acetylmuramic acid 6-phosphate etherase"/>
    <property type="match status" value="1"/>
</dbReference>
<comment type="similarity">
    <text evidence="3">Belongs to the GCKR-like family. MurNAc-6-P etherase subfamily.</text>
</comment>
<dbReference type="InterPro" id="IPR046348">
    <property type="entry name" value="SIS_dom_sf"/>
</dbReference>
<feature type="domain" description="SIS" evidence="4">
    <location>
        <begin position="56"/>
        <end position="219"/>
    </location>
</feature>
<dbReference type="PANTHER" id="PTHR10088">
    <property type="entry name" value="GLUCOKINASE REGULATORY PROTEIN"/>
    <property type="match status" value="1"/>
</dbReference>
<dbReference type="PROSITE" id="PS51464">
    <property type="entry name" value="SIS"/>
    <property type="match status" value="1"/>
</dbReference>
<dbReference type="EC" id="4.2.1.126" evidence="3"/>
<protein>
    <recommendedName>
        <fullName evidence="3">N-acetylmuramic acid 6-phosphate etherase</fullName>
        <shortName evidence="3">MurNAc-6-P etherase</shortName>
        <ecNumber evidence="3">4.2.1.126</ecNumber>
    </recommendedName>
    <alternativeName>
        <fullName evidence="3">N-acetylmuramic acid 6-phosphate hydrolase</fullName>
    </alternativeName>
    <alternativeName>
        <fullName evidence="3">N-acetylmuramic acid 6-phosphate lyase</fullName>
    </alternativeName>
</protein>
<dbReference type="InterPro" id="IPR001347">
    <property type="entry name" value="SIS_dom"/>
</dbReference>
<dbReference type="GO" id="GO:0009254">
    <property type="term" value="P:peptidoglycan turnover"/>
    <property type="evidence" value="ECO:0007669"/>
    <property type="project" value="TreeGrafter"/>
</dbReference>
<keyword evidence="1 3" id="KW-0456">Lyase</keyword>
<dbReference type="Gene3D" id="1.10.8.1080">
    <property type="match status" value="1"/>
</dbReference>
<evidence type="ECO:0000256" key="2">
    <source>
        <dbReference type="ARBA" id="ARBA00023277"/>
    </source>
</evidence>
<dbReference type="NCBIfam" id="NF009222">
    <property type="entry name" value="PRK12570.1"/>
    <property type="match status" value="1"/>
</dbReference>
<dbReference type="GO" id="GO:0016803">
    <property type="term" value="F:ether hydrolase activity"/>
    <property type="evidence" value="ECO:0007669"/>
    <property type="project" value="TreeGrafter"/>
</dbReference>
<comment type="catalytic activity">
    <reaction evidence="3">
        <text>N-acetyl-D-muramate 6-phosphate + H2O = N-acetyl-D-glucosamine 6-phosphate + (R)-lactate</text>
        <dbReference type="Rhea" id="RHEA:26410"/>
        <dbReference type="ChEBI" id="CHEBI:15377"/>
        <dbReference type="ChEBI" id="CHEBI:16004"/>
        <dbReference type="ChEBI" id="CHEBI:57513"/>
        <dbReference type="ChEBI" id="CHEBI:58722"/>
        <dbReference type="EC" id="4.2.1.126"/>
    </reaction>
</comment>